<dbReference type="RefSeq" id="WP_111444959.1">
    <property type="nucleotide sequence ID" value="NZ_QKZK01000008.1"/>
</dbReference>
<dbReference type="OrthoDB" id="9785015at2"/>
<proteinExistence type="inferred from homology"/>
<feature type="binding site" evidence="4">
    <location>
        <position position="56"/>
    </location>
    <ligand>
        <name>molybdate</name>
        <dbReference type="ChEBI" id="CHEBI:36264"/>
    </ligand>
</feature>
<dbReference type="InterPro" id="IPR044084">
    <property type="entry name" value="AvModA-like_subst-bd"/>
</dbReference>
<evidence type="ECO:0000313" key="5">
    <source>
        <dbReference type="EMBL" id="PZX17842.1"/>
    </source>
</evidence>
<dbReference type="InterPro" id="IPR050682">
    <property type="entry name" value="ModA/WtpA"/>
</dbReference>
<dbReference type="NCBIfam" id="TIGR01256">
    <property type="entry name" value="modA"/>
    <property type="match status" value="1"/>
</dbReference>
<evidence type="ECO:0000256" key="3">
    <source>
        <dbReference type="ARBA" id="ARBA00022729"/>
    </source>
</evidence>
<keyword evidence="4" id="KW-0500">Molybdenum</keyword>
<dbReference type="GO" id="GO:0046872">
    <property type="term" value="F:metal ion binding"/>
    <property type="evidence" value="ECO:0007669"/>
    <property type="project" value="UniProtKB-KW"/>
</dbReference>
<keyword evidence="2 4" id="KW-0479">Metal-binding</keyword>
<dbReference type="PANTHER" id="PTHR30632:SF14">
    <property type="entry name" value="TUNGSTATE_MOLYBDATE_CHROMATE-BINDING PROTEIN MODA"/>
    <property type="match status" value="1"/>
</dbReference>
<keyword evidence="3" id="KW-0732">Signal</keyword>
<dbReference type="Proteomes" id="UP000249239">
    <property type="component" value="Unassembled WGS sequence"/>
</dbReference>
<dbReference type="EMBL" id="QKZK01000008">
    <property type="protein sequence ID" value="PZX17842.1"/>
    <property type="molecule type" value="Genomic_DNA"/>
</dbReference>
<name>A0A2W7P340_9BACT</name>
<dbReference type="Pfam" id="PF13531">
    <property type="entry name" value="SBP_bac_11"/>
    <property type="match status" value="1"/>
</dbReference>
<dbReference type="CDD" id="cd13539">
    <property type="entry name" value="PBP2_AvModA"/>
    <property type="match status" value="1"/>
</dbReference>
<evidence type="ECO:0000256" key="1">
    <source>
        <dbReference type="ARBA" id="ARBA00009175"/>
    </source>
</evidence>
<accession>A0A2W7P340</accession>
<dbReference type="Gene3D" id="3.40.190.10">
    <property type="entry name" value="Periplasmic binding protein-like II"/>
    <property type="match status" value="2"/>
</dbReference>
<dbReference type="SUPFAM" id="SSF53850">
    <property type="entry name" value="Periplasmic binding protein-like II"/>
    <property type="match status" value="1"/>
</dbReference>
<dbReference type="GO" id="GO:0030973">
    <property type="term" value="F:molybdate ion binding"/>
    <property type="evidence" value="ECO:0007669"/>
    <property type="project" value="InterPro"/>
</dbReference>
<dbReference type="PIRSF" id="PIRSF004846">
    <property type="entry name" value="ModA"/>
    <property type="match status" value="1"/>
</dbReference>
<protein>
    <submittedName>
        <fullName evidence="5">Molybdate transport system substrate-binding protein</fullName>
    </submittedName>
</protein>
<comment type="caution">
    <text evidence="5">The sequence shown here is derived from an EMBL/GenBank/DDBJ whole genome shotgun (WGS) entry which is preliminary data.</text>
</comment>
<sequence>MKTIITIILIAIGITTQAQKLNIAAAANLKFVLDDIKTAYLAEHPKTNILITYGSSGKLSQQILNGAAFDLFMSADTDFPAKLKQRGATVGDAIIYAKGKLVMYSTTLDVSKGLALLDDTRVKKIAVANPDVATYGTRTIELFTAQNLMTRLAGKIVYGENITQTAQFAYTGNAEVGFIALSLALSPEMAAKGRYYLIDTSLHSPIEQSLVRIKTPVANPETQRFIQYVLSPKMKPLWEKYGYTTPH</sequence>
<dbReference type="GO" id="GO:0015689">
    <property type="term" value="P:molybdate ion transport"/>
    <property type="evidence" value="ECO:0007669"/>
    <property type="project" value="InterPro"/>
</dbReference>
<evidence type="ECO:0000313" key="6">
    <source>
        <dbReference type="Proteomes" id="UP000249239"/>
    </source>
</evidence>
<gene>
    <name evidence="5" type="ORF">LX69_01255</name>
</gene>
<evidence type="ECO:0000256" key="2">
    <source>
        <dbReference type="ARBA" id="ARBA00022723"/>
    </source>
</evidence>
<feature type="binding site" evidence="4">
    <location>
        <position position="162"/>
    </location>
    <ligand>
        <name>molybdate</name>
        <dbReference type="ChEBI" id="CHEBI:36264"/>
    </ligand>
</feature>
<organism evidence="5 6">
    <name type="scientific">Breznakibacter xylanolyticus</name>
    <dbReference type="NCBI Taxonomy" id="990"/>
    <lineage>
        <taxon>Bacteria</taxon>
        <taxon>Pseudomonadati</taxon>
        <taxon>Bacteroidota</taxon>
        <taxon>Bacteroidia</taxon>
        <taxon>Marinilabiliales</taxon>
        <taxon>Marinilabiliaceae</taxon>
        <taxon>Breznakibacter</taxon>
    </lineage>
</organism>
<dbReference type="InterPro" id="IPR005950">
    <property type="entry name" value="ModA"/>
</dbReference>
<keyword evidence="6" id="KW-1185">Reference proteome</keyword>
<comment type="similarity">
    <text evidence="1">Belongs to the bacterial solute-binding protein ModA family.</text>
</comment>
<dbReference type="PANTHER" id="PTHR30632">
    <property type="entry name" value="MOLYBDATE-BINDING PERIPLASMIC PROTEIN"/>
    <property type="match status" value="1"/>
</dbReference>
<dbReference type="AlphaFoldDB" id="A0A2W7P340"/>
<evidence type="ECO:0000256" key="4">
    <source>
        <dbReference type="PIRSR" id="PIRSR004846-1"/>
    </source>
</evidence>
<reference evidence="5 6" key="1">
    <citation type="submission" date="2018-06" db="EMBL/GenBank/DDBJ databases">
        <title>Genomic Encyclopedia of Archaeal and Bacterial Type Strains, Phase II (KMG-II): from individual species to whole genera.</title>
        <authorList>
            <person name="Goeker M."/>
        </authorList>
    </citation>
    <scope>NUCLEOTIDE SEQUENCE [LARGE SCALE GENOMIC DNA]</scope>
    <source>
        <strain evidence="5 6">DSM 6779</strain>
    </source>
</reference>